<evidence type="ECO:0000313" key="1">
    <source>
        <dbReference type="EMBL" id="GMA30841.1"/>
    </source>
</evidence>
<evidence type="ECO:0000313" key="2">
    <source>
        <dbReference type="Proteomes" id="UP001157161"/>
    </source>
</evidence>
<dbReference type="InterPro" id="IPR006283">
    <property type="entry name" value="ThiL-like"/>
</dbReference>
<dbReference type="PANTHER" id="PTHR30270:SF0">
    <property type="entry name" value="THIAMINE-MONOPHOSPHATE KINASE"/>
    <property type="match status" value="1"/>
</dbReference>
<accession>A0AA37XCZ3</accession>
<reference evidence="1" key="2">
    <citation type="submission" date="2023-02" db="EMBL/GenBank/DDBJ databases">
        <authorList>
            <person name="Sun Q."/>
            <person name="Mori K."/>
        </authorList>
    </citation>
    <scope>NUCLEOTIDE SEQUENCE</scope>
    <source>
        <strain evidence="1">NBRC 112290</strain>
    </source>
</reference>
<dbReference type="Gene3D" id="3.90.650.10">
    <property type="entry name" value="PurM-like C-terminal domain"/>
    <property type="match status" value="1"/>
</dbReference>
<dbReference type="AlphaFoldDB" id="A0AA37XCZ3"/>
<dbReference type="GO" id="GO:0009030">
    <property type="term" value="F:thiamine-phosphate kinase activity"/>
    <property type="evidence" value="ECO:0007669"/>
    <property type="project" value="InterPro"/>
</dbReference>
<dbReference type="Proteomes" id="UP001157161">
    <property type="component" value="Unassembled WGS sequence"/>
</dbReference>
<dbReference type="PANTHER" id="PTHR30270">
    <property type="entry name" value="THIAMINE-MONOPHOSPHATE KINASE"/>
    <property type="match status" value="1"/>
</dbReference>
<dbReference type="EMBL" id="BSUM01000001">
    <property type="protein sequence ID" value="GMA30841.1"/>
    <property type="molecule type" value="Genomic_DNA"/>
</dbReference>
<keyword evidence="2" id="KW-1185">Reference proteome</keyword>
<gene>
    <name evidence="1" type="ORF">GCM10025875_08330</name>
</gene>
<proteinExistence type="predicted"/>
<sequence length="108" mass="10886">MLDVSDGLVRDAGRIAAASGCGLDLTTALLAPDVEALAAVAEELDADPLAWVLTGGEDHALLATFPAAVPLPPSFRRIGVVVPRTAAGAGVTVDGAAPAAEGFDHFRR</sequence>
<protein>
    <recommendedName>
        <fullName evidence="3">PurM-like C-terminal domain-containing protein</fullName>
    </recommendedName>
</protein>
<organism evidence="1 2">
    <name type="scientific">Litorihabitans aurantiacus</name>
    <dbReference type="NCBI Taxonomy" id="1930061"/>
    <lineage>
        <taxon>Bacteria</taxon>
        <taxon>Bacillati</taxon>
        <taxon>Actinomycetota</taxon>
        <taxon>Actinomycetes</taxon>
        <taxon>Micrococcales</taxon>
        <taxon>Beutenbergiaceae</taxon>
        <taxon>Litorihabitans</taxon>
    </lineage>
</organism>
<dbReference type="InterPro" id="IPR036676">
    <property type="entry name" value="PurM-like_C_sf"/>
</dbReference>
<dbReference type="SUPFAM" id="SSF56042">
    <property type="entry name" value="PurM C-terminal domain-like"/>
    <property type="match status" value="1"/>
</dbReference>
<comment type="caution">
    <text evidence="1">The sequence shown here is derived from an EMBL/GenBank/DDBJ whole genome shotgun (WGS) entry which is preliminary data.</text>
</comment>
<dbReference type="GO" id="GO:0009228">
    <property type="term" value="P:thiamine biosynthetic process"/>
    <property type="evidence" value="ECO:0007669"/>
    <property type="project" value="InterPro"/>
</dbReference>
<name>A0AA37XCZ3_9MICO</name>
<reference evidence="1" key="1">
    <citation type="journal article" date="2014" name="Int. J. Syst. Evol. Microbiol.">
        <title>Complete genome sequence of Corynebacterium casei LMG S-19264T (=DSM 44701T), isolated from a smear-ripened cheese.</title>
        <authorList>
            <consortium name="US DOE Joint Genome Institute (JGI-PGF)"/>
            <person name="Walter F."/>
            <person name="Albersmeier A."/>
            <person name="Kalinowski J."/>
            <person name="Ruckert C."/>
        </authorList>
    </citation>
    <scope>NUCLEOTIDE SEQUENCE</scope>
    <source>
        <strain evidence="1">NBRC 112290</strain>
    </source>
</reference>
<evidence type="ECO:0008006" key="3">
    <source>
        <dbReference type="Google" id="ProtNLM"/>
    </source>
</evidence>